<feature type="coiled-coil region" evidence="1">
    <location>
        <begin position="1664"/>
        <end position="1691"/>
    </location>
</feature>
<dbReference type="STRING" id="136037.A0A067QR10"/>
<gene>
    <name evidence="4" type="ORF">L798_03241</name>
</gene>
<dbReference type="GO" id="GO:0008017">
    <property type="term" value="F:microtubule binding"/>
    <property type="evidence" value="ECO:0007669"/>
    <property type="project" value="InterPro"/>
</dbReference>
<keyword evidence="5" id="KW-1185">Reference proteome</keyword>
<dbReference type="OrthoDB" id="8194260at2759"/>
<dbReference type="Pfam" id="PF00612">
    <property type="entry name" value="IQ"/>
    <property type="match status" value="1"/>
</dbReference>
<feature type="region of interest" description="Disordered" evidence="2">
    <location>
        <begin position="50"/>
        <end position="73"/>
    </location>
</feature>
<feature type="compositionally biased region" description="Basic and acidic residues" evidence="2">
    <location>
        <begin position="1439"/>
        <end position="1454"/>
    </location>
</feature>
<dbReference type="PANTHER" id="PTHR13958">
    <property type="entry name" value="CENTROSOME-ASSOCIATED PROTEIN 350"/>
    <property type="match status" value="1"/>
</dbReference>
<protein>
    <submittedName>
        <fullName evidence="4">Centrosome-associated protein 350</fullName>
    </submittedName>
</protein>
<dbReference type="Gene3D" id="1.20.5.190">
    <property type="match status" value="1"/>
</dbReference>
<feature type="coiled-coil region" evidence="1">
    <location>
        <begin position="1268"/>
        <end position="1306"/>
    </location>
</feature>
<dbReference type="EMBL" id="KK853475">
    <property type="protein sequence ID" value="KDR07350.1"/>
    <property type="molecule type" value="Genomic_DNA"/>
</dbReference>
<feature type="compositionally biased region" description="Polar residues" evidence="2">
    <location>
        <begin position="1379"/>
        <end position="1392"/>
    </location>
</feature>
<feature type="region of interest" description="Disordered" evidence="2">
    <location>
        <begin position="1483"/>
        <end position="1506"/>
    </location>
</feature>
<dbReference type="CDD" id="cd23767">
    <property type="entry name" value="IQCD"/>
    <property type="match status" value="1"/>
</dbReference>
<dbReference type="PROSITE" id="PS50096">
    <property type="entry name" value="IQ"/>
    <property type="match status" value="1"/>
</dbReference>
<dbReference type="eggNOG" id="KOG4568">
    <property type="taxonomic scope" value="Eukaryota"/>
</dbReference>
<feature type="compositionally biased region" description="Basic and acidic residues" evidence="2">
    <location>
        <begin position="1573"/>
        <end position="1595"/>
    </location>
</feature>
<evidence type="ECO:0000313" key="5">
    <source>
        <dbReference type="Proteomes" id="UP000027135"/>
    </source>
</evidence>
<feature type="region of interest" description="Disordered" evidence="2">
    <location>
        <begin position="1372"/>
        <end position="1412"/>
    </location>
</feature>
<dbReference type="InterPro" id="IPR025486">
    <property type="entry name" value="DUF4378"/>
</dbReference>
<reference evidence="4 5" key="1">
    <citation type="journal article" date="2014" name="Nat. Commun.">
        <title>Molecular traces of alternative social organization in a termite genome.</title>
        <authorList>
            <person name="Terrapon N."/>
            <person name="Li C."/>
            <person name="Robertson H.M."/>
            <person name="Ji L."/>
            <person name="Meng X."/>
            <person name="Booth W."/>
            <person name="Chen Z."/>
            <person name="Childers C.P."/>
            <person name="Glastad K.M."/>
            <person name="Gokhale K."/>
            <person name="Gowin J."/>
            <person name="Gronenberg W."/>
            <person name="Hermansen R.A."/>
            <person name="Hu H."/>
            <person name="Hunt B.G."/>
            <person name="Huylmans A.K."/>
            <person name="Khalil S.M."/>
            <person name="Mitchell R.D."/>
            <person name="Munoz-Torres M.C."/>
            <person name="Mustard J.A."/>
            <person name="Pan H."/>
            <person name="Reese J.T."/>
            <person name="Scharf M.E."/>
            <person name="Sun F."/>
            <person name="Vogel H."/>
            <person name="Xiao J."/>
            <person name="Yang W."/>
            <person name="Yang Z."/>
            <person name="Yang Z."/>
            <person name="Zhou J."/>
            <person name="Zhu J."/>
            <person name="Brent C.S."/>
            <person name="Elsik C.G."/>
            <person name="Goodisman M.A."/>
            <person name="Liberles D.A."/>
            <person name="Roe R.M."/>
            <person name="Vargo E.L."/>
            <person name="Vilcinskas A."/>
            <person name="Wang J."/>
            <person name="Bornberg-Bauer E."/>
            <person name="Korb J."/>
            <person name="Zhang G."/>
            <person name="Liebig J."/>
        </authorList>
    </citation>
    <scope>NUCLEOTIDE SEQUENCE [LARGE SCALE GENOMIC DNA]</scope>
    <source>
        <tissue evidence="4">Whole organism</tissue>
    </source>
</reference>
<feature type="coiled-coil region" evidence="1">
    <location>
        <begin position="82"/>
        <end position="116"/>
    </location>
</feature>
<feature type="domain" description="DUF4378" evidence="3">
    <location>
        <begin position="2235"/>
        <end position="2374"/>
    </location>
</feature>
<sequence length="2390" mass="270985">MEDFTVVHDTEQAENEVNLKVKMEDFTVVHDTEQAENDIFGVIGKEDMGISDDEDDFDEQNLSPESLSRKRARREYVKQQIQKRKEQSIQDMIKKREEEEAKKKRLKELRDKQLKIVQNNVRRARQKQLQQLETSELTDSVGLFEQDATEELKCVDAVVTKIKVNEDINIQLKNMVSIMQKGLSEFDNQQNKENKEGSLSHLTNVTLRSKLTDSVALCQQNSREEPKPVDVTENKVNGDINIKLKNMAAILQKGLAEFDNQQNKEDKEESLSHLTNVTLRIRDTAASSELPLPNFGGKLYQLKRGGHPLNDGVAEAVSNDFSLEPVIPPLEMEGAACLHKSPHSHNVETQTTSGVKKQMARIPKDRNLETAIDSNIKFKSTQNLQPKTPFVIKKQVEPKETDEKKRDIMVRKEVTKALKEYMETGKKQELAATKIQAAFRGHKTRKSRDVETVTVHKHADFKCSVPKALDLMPPDRPSIDIRRNKKLQDGERCSNIAKFPTDDPLSEWLKPMYVEPCPYNVMTAVQNTILSRYGPRQPYWVQANCELINKQSEPGQRDVKLDPGQALPVIDASKEKTRKQPRVQRENGLLSLVTDDESTLCEDRLSVTSSAAEAGYNSSSDESRVTWKKRVNTKSPREVLPSRVQPVQWNKLDSEIIVRSPFSVRSYQNSKKMNFERNIRPLFSAGRPAVMPKKVKYRHYGLVAPNVELRRKNKRISAVSADASCQVETSGTDTWDSHHVRRKHVDQTPSSAGVIHKAYKKGQASSPECSDSRPTENNQDGGILHREQFYTNLAEREKETTKSFQNIVKSGVKDTNDEKINALVGEPSRLPGSRSVGDIMETRKMLHPSALHLLFQVEMNRLDSVEESRQCLTEIETIVAQNMQAVQESEEMQQSQRRVEDKQVQAEPTIQTLKSDVQTQTPNRIHQFMQNDKAKQPQKKASTPILETVMGQDKQGEEASSIHNQTVIKYEPALSLSEPHVAFSSPAKVRPLSSQNGMVPDTLNPVKCGSPQSPAPTNKYILFEEANIEKPANSVSFRGAPDAILQSVSVEQLIWESEHTRRMVALDDKVLQEAREKRKEHVMKELTEKFRKWDIKHEKITEITGKEDNELLTQTSVRNSSEPVRNFNKDVIISEVAADHAPLPVEQQDNSAAESLLQAQQRFANVSYKRGSDIQAEAFSNIGKEVMDVERTVADNVVDSTPELSLQTISEGISEEVVRTRSEELQDLCFSPTSSFSDIFINETDHIKKLSRIKESLLKIDKLILEENETAQKHVDLLNKKLNILKERTSTNMKLLLAEIREHKENGKEHLVPGLKKKYSSLLYNLEQGRQDNKREYEKLKKATVRRKMALKQQKTLIKSYLKSVQLRGRNFQEDHRSSSGLNGDSCKSMSGNVAEDTSLPSTERESDLTSEHSVTILPHLAGTEDLKISSSEAPNTSLKHEVHAENSEEKFNGSKEITYSSPQTDAGIELSDLESRVRGLHKQLHKKKSEAEKLWKEQQRRKKERLRIKEQSLLKQIQAYDAYIDKTKKELEDKKDHSTDTSCRSGKPWIQDHSQHDAEPAGDSSTTSSGKKLFEQVQDKYKEKNSSRGDRESTSRSGNQPQHTSVLADIRNHEFHDSSDDTNVSIQLRKSLQAVMNESSTSYNSSIETCLSSTLKNDDLEDEKELEDVLEEQSEIVSVIEEEVQVEENDSELNSAIHNQNFGPTVQEIPESESVIQELLVSKQQLSVQETETAEEVESIPEEVSKTVTTIEENKDLVESLEADLQDAGQWSHSTLNLSKERIISNVVSSLKDSVQLSTDSITDDIEEDFVVEEIPEAEEEIENIPKTKDRISESDEDVPETEVSNSLNAVSDVSDMLFQEDDRNCDVSKMKEKADGGICDKIERITDVIFDELLNESLKVLCRKDANNKRTLEVFDKNEYESQNIEETRKEADLIDQSLNNDYENDDFVTAVKQNENKNVDRVDNITNAILEQLLVESSALFYSKKSKINGSINIYEDLASTCDGQTSTRDVAVTGTPAPLGSADTCGINIRKRVNEILTEASGCLSATREKSRLQDFMITTYDVLSPEETPDPGSPIREVVDRPVIGVSDDTETEQKVELEISTSGEIEGLDNEWFDEDYGLSHTRREAAELRLQQLQIEQEIQELEQAQEQLPYLYIREIPNKPPPPYTPPGQTTAPCKQDPTSEEEPHFIPSTADELMSLAVEVISHLHTLQTTGGDIQHAEVPPVFYDENNTANSSDVKRSSRRIFKKLIFDLTKDLVKEAYGSARENPCAPWDWPAFSCNRKKPPPRSKEMLQEVILKKVLDLFGFAPKVYKEKLVIRWSRKKRDYVDEILMKESHEEESAWTDYAEDEVTVKNEIALGLLDSLLDETVKIILDIRKSKLNKS</sequence>
<feature type="region of interest" description="Disordered" evidence="2">
    <location>
        <begin position="760"/>
        <end position="784"/>
    </location>
</feature>
<evidence type="ECO:0000313" key="4">
    <source>
        <dbReference type="EMBL" id="KDR07350.1"/>
    </source>
</evidence>
<dbReference type="InterPro" id="IPR028750">
    <property type="entry name" value="CEP350/CC187"/>
</dbReference>
<name>A0A067QR10_ZOONE</name>
<dbReference type="InterPro" id="IPR000048">
    <property type="entry name" value="IQ_motif_EF-hand-BS"/>
</dbReference>
<evidence type="ECO:0000256" key="1">
    <source>
        <dbReference type="SAM" id="Coils"/>
    </source>
</evidence>
<accession>A0A067QR10</accession>
<feature type="coiled-coil region" evidence="1">
    <location>
        <begin position="2125"/>
        <end position="2155"/>
    </location>
</feature>
<evidence type="ECO:0000259" key="3">
    <source>
        <dbReference type="Pfam" id="PF14309"/>
    </source>
</evidence>
<dbReference type="Pfam" id="PF14309">
    <property type="entry name" value="DUF4378"/>
    <property type="match status" value="1"/>
</dbReference>
<proteinExistence type="predicted"/>
<feature type="compositionally biased region" description="Acidic residues" evidence="2">
    <location>
        <begin position="50"/>
        <end position="59"/>
    </location>
</feature>
<dbReference type="InParanoid" id="A0A067QR10"/>
<feature type="region of interest" description="Disordered" evidence="2">
    <location>
        <begin position="2165"/>
        <end position="2193"/>
    </location>
</feature>
<feature type="region of interest" description="Disordered" evidence="2">
    <location>
        <begin position="1432"/>
        <end position="1464"/>
    </location>
</feature>
<dbReference type="GO" id="GO:0034453">
    <property type="term" value="P:microtubule anchoring"/>
    <property type="evidence" value="ECO:0007669"/>
    <property type="project" value="InterPro"/>
</dbReference>
<organism evidence="4 5">
    <name type="scientific">Zootermopsis nevadensis</name>
    <name type="common">Dampwood termite</name>
    <dbReference type="NCBI Taxonomy" id="136037"/>
    <lineage>
        <taxon>Eukaryota</taxon>
        <taxon>Metazoa</taxon>
        <taxon>Ecdysozoa</taxon>
        <taxon>Arthropoda</taxon>
        <taxon>Hexapoda</taxon>
        <taxon>Insecta</taxon>
        <taxon>Pterygota</taxon>
        <taxon>Neoptera</taxon>
        <taxon>Polyneoptera</taxon>
        <taxon>Dictyoptera</taxon>
        <taxon>Blattodea</taxon>
        <taxon>Blattoidea</taxon>
        <taxon>Termitoidae</taxon>
        <taxon>Termopsidae</taxon>
        <taxon>Zootermopsis</taxon>
    </lineage>
</organism>
<feature type="region of interest" description="Disordered" evidence="2">
    <location>
        <begin position="1532"/>
        <end position="1604"/>
    </location>
</feature>
<evidence type="ECO:0000256" key="2">
    <source>
        <dbReference type="SAM" id="MobiDB-lite"/>
    </source>
</evidence>
<keyword evidence="1" id="KW-0175">Coiled coil</keyword>
<feature type="compositionally biased region" description="Basic and acidic residues" evidence="2">
    <location>
        <begin position="1490"/>
        <end position="1499"/>
    </location>
</feature>
<dbReference type="Proteomes" id="UP000027135">
    <property type="component" value="Unassembled WGS sequence"/>
</dbReference>
<dbReference type="PANTHER" id="PTHR13958:SF3">
    <property type="entry name" value="CAP-GLY DOMAIN-CONTAINING PROTEIN-RELATED"/>
    <property type="match status" value="1"/>
</dbReference>
<dbReference type="GO" id="GO:0005813">
    <property type="term" value="C:centrosome"/>
    <property type="evidence" value="ECO:0007669"/>
    <property type="project" value="InterPro"/>
</dbReference>